<reference evidence="3 4" key="1">
    <citation type="submission" date="2021-05" db="EMBL/GenBank/DDBJ databases">
        <title>Croceibacterium sp. LX-88 genome sequence.</title>
        <authorList>
            <person name="Luo X."/>
        </authorList>
    </citation>
    <scope>NUCLEOTIDE SEQUENCE [LARGE SCALE GENOMIC DNA]</scope>
    <source>
        <strain evidence="3 4">LX-88</strain>
    </source>
</reference>
<feature type="domain" description="Alginate export" evidence="2">
    <location>
        <begin position="38"/>
        <end position="436"/>
    </location>
</feature>
<feature type="signal peptide" evidence="1">
    <location>
        <begin position="1"/>
        <end position="18"/>
    </location>
</feature>
<gene>
    <name evidence="3" type="ORF">KK137_16075</name>
</gene>
<keyword evidence="4" id="KW-1185">Reference proteome</keyword>
<name>A0ABS5W8K3_9SPHN</name>
<dbReference type="Pfam" id="PF13372">
    <property type="entry name" value="Alginate_exp"/>
    <property type="match status" value="1"/>
</dbReference>
<organism evidence="3 4">
    <name type="scientific">Croceibacterium selenioxidans</name>
    <dbReference type="NCBI Taxonomy" id="2838833"/>
    <lineage>
        <taxon>Bacteria</taxon>
        <taxon>Pseudomonadati</taxon>
        <taxon>Pseudomonadota</taxon>
        <taxon>Alphaproteobacteria</taxon>
        <taxon>Sphingomonadales</taxon>
        <taxon>Erythrobacteraceae</taxon>
        <taxon>Croceibacterium</taxon>
    </lineage>
</organism>
<evidence type="ECO:0000256" key="1">
    <source>
        <dbReference type="SAM" id="SignalP"/>
    </source>
</evidence>
<evidence type="ECO:0000313" key="3">
    <source>
        <dbReference type="EMBL" id="MBT2135856.1"/>
    </source>
</evidence>
<accession>A0ABS5W8K3</accession>
<keyword evidence="1" id="KW-0732">Signal</keyword>
<dbReference type="SUPFAM" id="SSF56935">
    <property type="entry name" value="Porins"/>
    <property type="match status" value="1"/>
</dbReference>
<dbReference type="InterPro" id="IPR053728">
    <property type="entry name" value="Alginate_Permeability_Chnl"/>
</dbReference>
<protein>
    <submittedName>
        <fullName evidence="3">Alginate export family protein</fullName>
    </submittedName>
</protein>
<dbReference type="Proteomes" id="UP000811255">
    <property type="component" value="Unassembled WGS sequence"/>
</dbReference>
<dbReference type="EMBL" id="JAHFVK010000003">
    <property type="protein sequence ID" value="MBT2135856.1"/>
    <property type="molecule type" value="Genomic_DNA"/>
</dbReference>
<dbReference type="InterPro" id="IPR025388">
    <property type="entry name" value="Alginate_export_dom"/>
</dbReference>
<feature type="chain" id="PRO_5045364331" evidence="1">
    <location>
        <begin position="19"/>
        <end position="454"/>
    </location>
</feature>
<sequence length="454" mass="49763">MRFAIGVVLLAGALPAVARAEAPTLQSAIGNPDDFKLSGSMRVRYEALDGQPRAGLRDEDEQLDLRTTLFAEYDTGVVRIGGELYDSRAWLDKPGSAISANEVNTFELVQAYLAADIDNVLGDGSKATLQAGRFTLNLGSRRLVAADDYRNTTNGYTGLRADLRTKAGVTATAIYVLPQIRLPDDLPSVLDAKTEWDRESFDLQLWGGLIARPKTIAGATAEIGYFGLHERDWLDHPTRNRDLDTFSARLIRDPKVGQFDFEIEGIYQTGNIRASTAANSLVVDVRAWFIHADAGYTFPGPAKLRLSVEYDRASGDGDGPKYGRFDTLFGMRRADLAPAGIYNAIGRANISTPGLRAEVAPDPRWDAFAVYRPMWLASRTDSFSTTGVRDITGQSGNFAGHQLEGRLRYWLMPNFLRAEVNAVWLAKGEFLKTAPNAPQTGDTHYIATALTATF</sequence>
<evidence type="ECO:0000259" key="2">
    <source>
        <dbReference type="Pfam" id="PF13372"/>
    </source>
</evidence>
<proteinExistence type="predicted"/>
<evidence type="ECO:0000313" key="4">
    <source>
        <dbReference type="Proteomes" id="UP000811255"/>
    </source>
</evidence>
<dbReference type="RefSeq" id="WP_214537703.1">
    <property type="nucleotide sequence ID" value="NZ_JAHFVK010000003.1"/>
</dbReference>
<dbReference type="Gene3D" id="2.40.160.100">
    <property type="match status" value="1"/>
</dbReference>
<comment type="caution">
    <text evidence="3">The sequence shown here is derived from an EMBL/GenBank/DDBJ whole genome shotgun (WGS) entry which is preliminary data.</text>
</comment>